<evidence type="ECO:0000313" key="2">
    <source>
        <dbReference type="EMBL" id="XCJ70772.1"/>
    </source>
</evidence>
<feature type="transmembrane region" description="Helical" evidence="1">
    <location>
        <begin position="82"/>
        <end position="99"/>
    </location>
</feature>
<dbReference type="RefSeq" id="WP_353942408.1">
    <property type="nucleotide sequence ID" value="NZ_CP159534.1"/>
</dbReference>
<proteinExistence type="predicted"/>
<feature type="transmembrane region" description="Helical" evidence="1">
    <location>
        <begin position="213"/>
        <end position="234"/>
    </location>
</feature>
<dbReference type="Gene3D" id="1.20.1250.20">
    <property type="entry name" value="MFS general substrate transporter like domains"/>
    <property type="match status" value="1"/>
</dbReference>
<dbReference type="AlphaFoldDB" id="A0AAU8IQZ6"/>
<feature type="transmembrane region" description="Helical" evidence="1">
    <location>
        <begin position="20"/>
        <end position="43"/>
    </location>
</feature>
<keyword evidence="1" id="KW-0812">Transmembrane</keyword>
<evidence type="ECO:0000256" key="1">
    <source>
        <dbReference type="SAM" id="Phobius"/>
    </source>
</evidence>
<feature type="transmembrane region" description="Helical" evidence="1">
    <location>
        <begin position="366"/>
        <end position="386"/>
    </location>
</feature>
<feature type="transmembrane region" description="Helical" evidence="1">
    <location>
        <begin position="284"/>
        <end position="303"/>
    </location>
</feature>
<feature type="transmembrane region" description="Helical" evidence="1">
    <location>
        <begin position="254"/>
        <end position="272"/>
    </location>
</feature>
<keyword evidence="1" id="KW-0472">Membrane</keyword>
<feature type="transmembrane region" description="Helical" evidence="1">
    <location>
        <begin position="174"/>
        <end position="192"/>
    </location>
</feature>
<dbReference type="InterPro" id="IPR036259">
    <property type="entry name" value="MFS_trans_sf"/>
</dbReference>
<reference evidence="2" key="1">
    <citation type="submission" date="2024-06" db="EMBL/GenBank/DDBJ databases">
        <title>Streptomyces sp. strain HUAS MG91 genome sequences.</title>
        <authorList>
            <person name="Mo P."/>
        </authorList>
    </citation>
    <scope>NUCLEOTIDE SEQUENCE</scope>
    <source>
        <strain evidence="2">HUAS MG91</strain>
    </source>
</reference>
<feature type="transmembrane region" description="Helical" evidence="1">
    <location>
        <begin position="340"/>
        <end position="360"/>
    </location>
</feature>
<protein>
    <submittedName>
        <fullName evidence="2">MFS transporter</fullName>
    </submittedName>
</protein>
<dbReference type="InterPro" id="IPR011701">
    <property type="entry name" value="MFS"/>
</dbReference>
<feature type="transmembrane region" description="Helical" evidence="1">
    <location>
        <begin position="309"/>
        <end position="328"/>
    </location>
</feature>
<dbReference type="EMBL" id="CP159534">
    <property type="protein sequence ID" value="XCJ70772.1"/>
    <property type="molecule type" value="Genomic_DNA"/>
</dbReference>
<organism evidence="2">
    <name type="scientific">Streptomyces tabacisoli</name>
    <dbReference type="NCBI Taxonomy" id="3156398"/>
    <lineage>
        <taxon>Bacteria</taxon>
        <taxon>Bacillati</taxon>
        <taxon>Actinomycetota</taxon>
        <taxon>Actinomycetes</taxon>
        <taxon>Kitasatosporales</taxon>
        <taxon>Streptomycetaceae</taxon>
        <taxon>Streptomyces</taxon>
    </lineage>
</organism>
<sequence>MSSTPANYRILLRTPGAAAFFLAGCVGRIGLAMTGLGIVWLVHARTGSYATAGLVTGCFAVTDALAGPQIGRLVDRFGERRVVPYALGAHGAAVALLFAGGPVPVAATAGALAGATLPQISALSAARWAALLRGTGQDAALPGAFALESLANGLSFLVGPALVSTVGAAGHPGLGSALAAALVIGGGLAFTLQRRTAPPVAERGERRHAGRALRRPAFLGLVASTLALGVYFGAMQVSVSAYAVGRGTPDLAPVLYAVSNCTSLVGGWVYGARRWRAGPVRQRAVAAVGLLLACLPLTVLDAPVPLGCALALTGLAVPPLLAVTSVLTEAAVPRAVLTQAFTWLGSASAGGSAGAAAVAGRAVDAGGAHAGFMVAGGAVAGVVVLAGRGVPRALEGVVGRLRAGGRFSRSSPRP</sequence>
<gene>
    <name evidence="2" type="ORF">ABII15_12645</name>
</gene>
<accession>A0AAU8IQZ6</accession>
<dbReference type="PANTHER" id="PTHR23542">
    <property type="match status" value="1"/>
</dbReference>
<dbReference type="GO" id="GO:0022857">
    <property type="term" value="F:transmembrane transporter activity"/>
    <property type="evidence" value="ECO:0007669"/>
    <property type="project" value="InterPro"/>
</dbReference>
<dbReference type="PANTHER" id="PTHR23542:SF1">
    <property type="entry name" value="MAJOR FACILITATOR SUPERFAMILY (MFS) PROFILE DOMAIN-CONTAINING PROTEIN"/>
    <property type="match status" value="1"/>
</dbReference>
<name>A0AAU8IQZ6_9ACTN</name>
<feature type="transmembrane region" description="Helical" evidence="1">
    <location>
        <begin position="49"/>
        <end position="70"/>
    </location>
</feature>
<dbReference type="Pfam" id="PF07690">
    <property type="entry name" value="MFS_1"/>
    <property type="match status" value="1"/>
</dbReference>
<keyword evidence="1" id="KW-1133">Transmembrane helix</keyword>
<dbReference type="SUPFAM" id="SSF103473">
    <property type="entry name" value="MFS general substrate transporter"/>
    <property type="match status" value="1"/>
</dbReference>
<dbReference type="KEGG" id="stac:ABII15_12645"/>